<protein>
    <submittedName>
        <fullName evidence="2">Uncharacterized protein</fullName>
    </submittedName>
</protein>
<accession>A0ABS1CHQ4</accession>
<keyword evidence="3" id="KW-1185">Reference proteome</keyword>
<feature type="region of interest" description="Disordered" evidence="1">
    <location>
        <begin position="1"/>
        <end position="61"/>
    </location>
</feature>
<proteinExistence type="predicted"/>
<comment type="caution">
    <text evidence="2">The sequence shown here is derived from an EMBL/GenBank/DDBJ whole genome shotgun (WGS) entry which is preliminary data.</text>
</comment>
<dbReference type="RefSeq" id="WP_200237711.1">
    <property type="nucleotide sequence ID" value="NZ_NRRV01000026.1"/>
</dbReference>
<organism evidence="2 3">
    <name type="scientific">Thiohalocapsa halophila</name>
    <dbReference type="NCBI Taxonomy" id="69359"/>
    <lineage>
        <taxon>Bacteria</taxon>
        <taxon>Pseudomonadati</taxon>
        <taxon>Pseudomonadota</taxon>
        <taxon>Gammaproteobacteria</taxon>
        <taxon>Chromatiales</taxon>
        <taxon>Chromatiaceae</taxon>
        <taxon>Thiohalocapsa</taxon>
    </lineage>
</organism>
<reference evidence="2 3" key="1">
    <citation type="journal article" date="2020" name="Microorganisms">
        <title>Osmotic Adaptation and Compatible Solute Biosynthesis of Phototrophic Bacteria as Revealed from Genome Analyses.</title>
        <authorList>
            <person name="Imhoff J.F."/>
            <person name="Rahn T."/>
            <person name="Kunzel S."/>
            <person name="Keller A."/>
            <person name="Neulinger S.C."/>
        </authorList>
    </citation>
    <scope>NUCLEOTIDE SEQUENCE [LARGE SCALE GENOMIC DNA]</scope>
    <source>
        <strain evidence="2 3">DSM 6210</strain>
    </source>
</reference>
<sequence length="61" mass="6944">MRKLLHQSDGAKRARSGADARQETRDPLAVPKRPKPFDWDPTARPEVTFINKDDDKADTEP</sequence>
<evidence type="ECO:0000313" key="3">
    <source>
        <dbReference type="Proteomes" id="UP000748752"/>
    </source>
</evidence>
<name>A0ABS1CHQ4_9GAMM</name>
<evidence type="ECO:0000256" key="1">
    <source>
        <dbReference type="SAM" id="MobiDB-lite"/>
    </source>
</evidence>
<dbReference type="EMBL" id="NRRV01000026">
    <property type="protein sequence ID" value="MBK1631455.1"/>
    <property type="molecule type" value="Genomic_DNA"/>
</dbReference>
<evidence type="ECO:0000313" key="2">
    <source>
        <dbReference type="EMBL" id="MBK1631455.1"/>
    </source>
</evidence>
<feature type="compositionally biased region" description="Basic and acidic residues" evidence="1">
    <location>
        <begin position="9"/>
        <end position="26"/>
    </location>
</feature>
<dbReference type="Proteomes" id="UP000748752">
    <property type="component" value="Unassembled WGS sequence"/>
</dbReference>
<feature type="compositionally biased region" description="Basic and acidic residues" evidence="1">
    <location>
        <begin position="51"/>
        <end position="61"/>
    </location>
</feature>
<gene>
    <name evidence="2" type="ORF">CKO31_12025</name>
</gene>